<evidence type="ECO:0000256" key="2">
    <source>
        <dbReference type="ARBA" id="ARBA00023212"/>
    </source>
</evidence>
<dbReference type="Pfam" id="PF24656">
    <property type="entry name" value="CEPT76_peptidase"/>
    <property type="match status" value="1"/>
</dbReference>
<dbReference type="Gene3D" id="3.10.620.30">
    <property type="match status" value="1"/>
</dbReference>
<keyword evidence="2" id="KW-0963">Cytoplasm</keyword>
<protein>
    <recommendedName>
        <fullName evidence="4">CEP76/DRC7 peptidase-like domain-containing protein</fullName>
    </recommendedName>
</protein>
<sequence>MLARLLLWSILLGLTLAGGLMAHKNGKLAAWDLWFKEWMSGEDQAYSGVRFEVDLVDRINFVRMGARQPLLKMDIELETWLESEFPTMALDDVNALTRIVQDKMPRYLQVSVCTASGPSLRALLDQFHDFSQKTAPEMTHLACALRRSAGGLVTHALLIVGQRLEDFSPEAITASDQEAFFSTCPHCQHPHIVRVSRAQNSLGLECPQCRRTYAVVAADEAGRYRFVNEFLTGYAPPAIFAKDDSRVHELFTIWAAVHANCVYTKDPGSKKESTDAWQTSLDTQRKGRGDCEDSAIFLCDWLLSRGFQARVALGRYGDMGGHAWVVVKVDDKEYLLESTEGRPDPSNPPLVSRVGSRYVPEIMFDRFALYVHSTPGQGWKGDYWSGKVWTRLEPRSLLSRIQSHVAKDQEGKTSSAASHEVRPARREPGLAPFVELEGIPQDAAVWQMPLPQGQEKLGGKPRH</sequence>
<accession>A0ABP9P0T6</accession>
<dbReference type="RefSeq" id="WP_345736017.1">
    <property type="nucleotide sequence ID" value="NZ_BAABIA010000003.1"/>
</dbReference>
<comment type="subcellular location">
    <subcellularLocation>
        <location evidence="1">Cytoplasm</location>
        <location evidence="1">Cytoskeleton</location>
    </subcellularLocation>
</comment>
<evidence type="ECO:0000256" key="1">
    <source>
        <dbReference type="ARBA" id="ARBA00004245"/>
    </source>
</evidence>
<feature type="compositionally biased region" description="Basic and acidic residues" evidence="3">
    <location>
        <begin position="419"/>
        <end position="428"/>
    </location>
</feature>
<name>A0ABP9P0T6_9BACT</name>
<evidence type="ECO:0000256" key="3">
    <source>
        <dbReference type="SAM" id="MobiDB-lite"/>
    </source>
</evidence>
<proteinExistence type="predicted"/>
<evidence type="ECO:0000313" key="6">
    <source>
        <dbReference type="Proteomes" id="UP001499852"/>
    </source>
</evidence>
<feature type="domain" description="CEP76/DRC7 peptidase-like" evidence="4">
    <location>
        <begin position="275"/>
        <end position="340"/>
    </location>
</feature>
<organism evidence="5 6">
    <name type="scientific">Prosthecobacter algae</name>
    <dbReference type="NCBI Taxonomy" id="1144682"/>
    <lineage>
        <taxon>Bacteria</taxon>
        <taxon>Pseudomonadati</taxon>
        <taxon>Verrucomicrobiota</taxon>
        <taxon>Verrucomicrobiia</taxon>
        <taxon>Verrucomicrobiales</taxon>
        <taxon>Verrucomicrobiaceae</taxon>
        <taxon>Prosthecobacter</taxon>
    </lineage>
</organism>
<feature type="region of interest" description="Disordered" evidence="3">
    <location>
        <begin position="404"/>
        <end position="433"/>
    </location>
</feature>
<dbReference type="EMBL" id="BAABIA010000003">
    <property type="protein sequence ID" value="GAA5138619.1"/>
    <property type="molecule type" value="Genomic_DNA"/>
</dbReference>
<dbReference type="SUPFAM" id="SSF54001">
    <property type="entry name" value="Cysteine proteinases"/>
    <property type="match status" value="1"/>
</dbReference>
<keyword evidence="2" id="KW-0206">Cytoskeleton</keyword>
<keyword evidence="6" id="KW-1185">Reference proteome</keyword>
<gene>
    <name evidence="5" type="ORF">GCM10023213_17780</name>
</gene>
<dbReference type="Proteomes" id="UP001499852">
    <property type="component" value="Unassembled WGS sequence"/>
</dbReference>
<evidence type="ECO:0000259" key="4">
    <source>
        <dbReference type="Pfam" id="PF24656"/>
    </source>
</evidence>
<evidence type="ECO:0000313" key="5">
    <source>
        <dbReference type="EMBL" id="GAA5138619.1"/>
    </source>
</evidence>
<reference evidence="6" key="1">
    <citation type="journal article" date="2019" name="Int. J. Syst. Evol. Microbiol.">
        <title>The Global Catalogue of Microorganisms (GCM) 10K type strain sequencing project: providing services to taxonomists for standard genome sequencing and annotation.</title>
        <authorList>
            <consortium name="The Broad Institute Genomics Platform"/>
            <consortium name="The Broad Institute Genome Sequencing Center for Infectious Disease"/>
            <person name="Wu L."/>
            <person name="Ma J."/>
        </authorList>
    </citation>
    <scope>NUCLEOTIDE SEQUENCE [LARGE SCALE GENOMIC DNA]</scope>
    <source>
        <strain evidence="6">JCM 18053</strain>
    </source>
</reference>
<comment type="caution">
    <text evidence="5">The sequence shown here is derived from an EMBL/GenBank/DDBJ whole genome shotgun (WGS) entry which is preliminary data.</text>
</comment>
<dbReference type="InterPro" id="IPR056290">
    <property type="entry name" value="CEPT76/DRC7_peptidase-like_dom"/>
</dbReference>
<dbReference type="InterPro" id="IPR038765">
    <property type="entry name" value="Papain-like_cys_pep_sf"/>
</dbReference>